<dbReference type="GeneID" id="26159908"/>
<evidence type="ECO:0000313" key="5">
    <source>
        <dbReference type="EMBL" id="RHN06525.1"/>
    </source>
</evidence>
<evidence type="ECO:0000256" key="2">
    <source>
        <dbReference type="ARBA" id="ARBA00022643"/>
    </source>
</evidence>
<evidence type="ECO:0000313" key="6">
    <source>
        <dbReference type="Proteomes" id="UP000284772"/>
    </source>
</evidence>
<dbReference type="GO" id="GO:0016491">
    <property type="term" value="F:oxidoreductase activity"/>
    <property type="evidence" value="ECO:0007669"/>
    <property type="project" value="InterPro"/>
</dbReference>
<evidence type="ECO:0000313" key="4">
    <source>
        <dbReference type="EMBL" id="RGT46179.1"/>
    </source>
</evidence>
<dbReference type="PANTHER" id="PTHR43278:SF2">
    <property type="entry name" value="IRON-SULFUR FLAVOPROTEIN"/>
    <property type="match status" value="1"/>
</dbReference>
<name>A0A3E4KQX2_9BACE</name>
<dbReference type="InterPro" id="IPR005025">
    <property type="entry name" value="FMN_Rdtase-like_dom"/>
</dbReference>
<sequence>MKILIINGSPRKQGHISKMLQLMETEAKDNGDEVTVVRVADLAIRPCIGCMSCREKLKCCLPEDDAQRVLKQIEEAHALIIGAPCYWGNLPGQLKVMFDRIVYGMMGETSRGIPIGLHKGKKAVIVSTCTTPYPFNILFNQSRGVVKALKEILKWSGFKVISAIEKGGTKQHSGLTEREVKRCRKVIRKL</sequence>
<keyword evidence="2" id="KW-0288">FMN</keyword>
<dbReference type="PANTHER" id="PTHR43278">
    <property type="entry name" value="NAD(P)H-DEPENDENT FMN-CONTAINING OXIDOREDUCTASE YWQN-RELATED"/>
    <property type="match status" value="1"/>
</dbReference>
<dbReference type="Proteomes" id="UP000284772">
    <property type="component" value="Unassembled WGS sequence"/>
</dbReference>
<dbReference type="RefSeq" id="WP_007663346.1">
    <property type="nucleotide sequence ID" value="NZ_CABMMK010000001.1"/>
</dbReference>
<dbReference type="Proteomes" id="UP000286003">
    <property type="component" value="Unassembled WGS sequence"/>
</dbReference>
<reference evidence="6 7" key="1">
    <citation type="submission" date="2018-08" db="EMBL/GenBank/DDBJ databases">
        <title>A genome reference for cultivated species of the human gut microbiota.</title>
        <authorList>
            <person name="Zou Y."/>
            <person name="Xue W."/>
            <person name="Luo G."/>
        </authorList>
    </citation>
    <scope>NUCLEOTIDE SEQUENCE [LARGE SCALE GENOMIC DNA]</scope>
    <source>
        <strain evidence="4 6">AF19-10AC</strain>
        <strain evidence="5 7">AF31-23</strain>
    </source>
</reference>
<dbReference type="Gene3D" id="3.40.50.360">
    <property type="match status" value="1"/>
</dbReference>
<dbReference type="EMBL" id="QRWT01000035">
    <property type="protein sequence ID" value="RGT46179.1"/>
    <property type="molecule type" value="Genomic_DNA"/>
</dbReference>
<protein>
    <submittedName>
        <fullName evidence="4">Flavodoxin family protein</fullName>
    </submittedName>
</protein>
<accession>A0A3E4KQX2</accession>
<feature type="domain" description="NADPH-dependent FMN reductase-like" evidence="3">
    <location>
        <begin position="1"/>
        <end position="131"/>
    </location>
</feature>
<organism evidence="4 6">
    <name type="scientific">Bacteroides intestinalis</name>
    <dbReference type="NCBI Taxonomy" id="329854"/>
    <lineage>
        <taxon>Bacteria</taxon>
        <taxon>Pseudomonadati</taxon>
        <taxon>Bacteroidota</taxon>
        <taxon>Bacteroidia</taxon>
        <taxon>Bacteroidales</taxon>
        <taxon>Bacteroidaceae</taxon>
        <taxon>Bacteroides</taxon>
    </lineage>
</organism>
<dbReference type="InterPro" id="IPR029039">
    <property type="entry name" value="Flavoprotein-like_sf"/>
</dbReference>
<gene>
    <name evidence="4" type="ORF">DWX27_20765</name>
    <name evidence="5" type="ORF">DWZ32_11985</name>
</gene>
<dbReference type="EMBL" id="QRQM01000012">
    <property type="protein sequence ID" value="RHN06525.1"/>
    <property type="molecule type" value="Genomic_DNA"/>
</dbReference>
<evidence type="ECO:0000259" key="3">
    <source>
        <dbReference type="Pfam" id="PF03358"/>
    </source>
</evidence>
<comment type="caution">
    <text evidence="4">The sequence shown here is derived from an EMBL/GenBank/DDBJ whole genome shotgun (WGS) entry which is preliminary data.</text>
</comment>
<keyword evidence="1" id="KW-0285">Flavoprotein</keyword>
<dbReference type="InterPro" id="IPR051796">
    <property type="entry name" value="ISF_SsuE-like"/>
</dbReference>
<evidence type="ECO:0000256" key="1">
    <source>
        <dbReference type="ARBA" id="ARBA00022630"/>
    </source>
</evidence>
<dbReference type="Pfam" id="PF03358">
    <property type="entry name" value="FMN_red"/>
    <property type="match status" value="1"/>
</dbReference>
<evidence type="ECO:0000313" key="7">
    <source>
        <dbReference type="Proteomes" id="UP000286003"/>
    </source>
</evidence>
<dbReference type="AlphaFoldDB" id="A0A3E4KQX2"/>
<proteinExistence type="predicted"/>
<dbReference type="SUPFAM" id="SSF52218">
    <property type="entry name" value="Flavoproteins"/>
    <property type="match status" value="1"/>
</dbReference>